<feature type="transmembrane region" description="Helical" evidence="6">
    <location>
        <begin position="27"/>
        <end position="54"/>
    </location>
</feature>
<dbReference type="PANTHER" id="PTHR12677">
    <property type="entry name" value="GOLGI APPARATUS MEMBRANE PROTEIN TVP38-RELATED"/>
    <property type="match status" value="1"/>
</dbReference>
<dbReference type="GO" id="GO:0005886">
    <property type="term" value="C:plasma membrane"/>
    <property type="evidence" value="ECO:0007669"/>
    <property type="project" value="UniProtKB-SubCell"/>
</dbReference>
<protein>
    <recommendedName>
        <fullName evidence="7">VTT domain-containing protein</fullName>
    </recommendedName>
</protein>
<dbReference type="Pfam" id="PF09335">
    <property type="entry name" value="VTT_dom"/>
    <property type="match status" value="1"/>
</dbReference>
<evidence type="ECO:0000256" key="2">
    <source>
        <dbReference type="ARBA" id="ARBA00022475"/>
    </source>
</evidence>
<sequence length="203" mass="21693">MVSVHDLVSLEQLASYVEWFGPMGPPLYSLLLVISGFVPLPGFGVLILAAGFLFGFPLGIAIVYPSAVLGSCLAFKVGRSLPERYRQRLPKVLLDLQGAVHQGGFTVLLLLRLTPMPFAFSNLFLGSIRGIPFMRYACATALGFLRLSANVFLGSQMARAAEGQGSTMERAIGIGGTVAFVAVIGNVGRLMLKRRAAAHAHTE</sequence>
<evidence type="ECO:0000256" key="6">
    <source>
        <dbReference type="SAM" id="Phobius"/>
    </source>
</evidence>
<gene>
    <name evidence="8" type="ORF">PCAR00345_LOCUS2076</name>
</gene>
<evidence type="ECO:0000259" key="7">
    <source>
        <dbReference type="Pfam" id="PF09335"/>
    </source>
</evidence>
<keyword evidence="2" id="KW-1003">Cell membrane</keyword>
<keyword evidence="4 6" id="KW-1133">Transmembrane helix</keyword>
<proteinExistence type="predicted"/>
<evidence type="ECO:0000313" key="8">
    <source>
        <dbReference type="EMBL" id="CAE0749493.1"/>
    </source>
</evidence>
<evidence type="ECO:0000256" key="3">
    <source>
        <dbReference type="ARBA" id="ARBA00022692"/>
    </source>
</evidence>
<feature type="transmembrane region" description="Helical" evidence="6">
    <location>
        <begin position="99"/>
        <end position="121"/>
    </location>
</feature>
<keyword evidence="3 6" id="KW-0812">Transmembrane</keyword>
<organism evidence="8">
    <name type="scientific">Chrysotila carterae</name>
    <name type="common">Marine alga</name>
    <name type="synonym">Syracosphaera carterae</name>
    <dbReference type="NCBI Taxonomy" id="13221"/>
    <lineage>
        <taxon>Eukaryota</taxon>
        <taxon>Haptista</taxon>
        <taxon>Haptophyta</taxon>
        <taxon>Prymnesiophyceae</taxon>
        <taxon>Isochrysidales</taxon>
        <taxon>Isochrysidaceae</taxon>
        <taxon>Chrysotila</taxon>
    </lineage>
</organism>
<feature type="domain" description="VTT" evidence="7">
    <location>
        <begin position="44"/>
        <end position="155"/>
    </location>
</feature>
<dbReference type="InterPro" id="IPR032816">
    <property type="entry name" value="VTT_dom"/>
</dbReference>
<feature type="transmembrane region" description="Helical" evidence="6">
    <location>
        <begin position="133"/>
        <end position="152"/>
    </location>
</feature>
<evidence type="ECO:0000256" key="5">
    <source>
        <dbReference type="ARBA" id="ARBA00023136"/>
    </source>
</evidence>
<reference evidence="8" key="1">
    <citation type="submission" date="2021-01" db="EMBL/GenBank/DDBJ databases">
        <authorList>
            <person name="Corre E."/>
            <person name="Pelletier E."/>
            <person name="Niang G."/>
            <person name="Scheremetjew M."/>
            <person name="Finn R."/>
            <person name="Kale V."/>
            <person name="Holt S."/>
            <person name="Cochrane G."/>
            <person name="Meng A."/>
            <person name="Brown T."/>
            <person name="Cohen L."/>
        </authorList>
    </citation>
    <scope>NUCLEOTIDE SEQUENCE</scope>
    <source>
        <strain evidence="8">CCMP645</strain>
    </source>
</reference>
<feature type="transmembrane region" description="Helical" evidence="6">
    <location>
        <begin position="61"/>
        <end position="79"/>
    </location>
</feature>
<accession>A0A7S4B033</accession>
<name>A0A7S4B033_CHRCT</name>
<dbReference type="PANTHER" id="PTHR12677:SF59">
    <property type="entry name" value="GOLGI APPARATUS MEMBRANE PROTEIN TVP38-RELATED"/>
    <property type="match status" value="1"/>
</dbReference>
<feature type="transmembrane region" description="Helical" evidence="6">
    <location>
        <begin position="172"/>
        <end position="192"/>
    </location>
</feature>
<dbReference type="EMBL" id="HBIZ01003802">
    <property type="protein sequence ID" value="CAE0749493.1"/>
    <property type="molecule type" value="Transcribed_RNA"/>
</dbReference>
<dbReference type="AlphaFoldDB" id="A0A7S4B033"/>
<dbReference type="InterPro" id="IPR015414">
    <property type="entry name" value="TMEM64"/>
</dbReference>
<comment type="subcellular location">
    <subcellularLocation>
        <location evidence="1">Cell membrane</location>
        <topology evidence="1">Multi-pass membrane protein</topology>
    </subcellularLocation>
</comment>
<evidence type="ECO:0000256" key="4">
    <source>
        <dbReference type="ARBA" id="ARBA00022989"/>
    </source>
</evidence>
<evidence type="ECO:0000256" key="1">
    <source>
        <dbReference type="ARBA" id="ARBA00004651"/>
    </source>
</evidence>
<keyword evidence="5 6" id="KW-0472">Membrane</keyword>